<gene>
    <name evidence="1" type="ORF">TTHERM_01276390</name>
</gene>
<proteinExistence type="predicted"/>
<protein>
    <submittedName>
        <fullName evidence="1">Uncharacterized protein</fullName>
    </submittedName>
</protein>
<sequence length="429" mass="49975">MFVLVDKNQFNLNKSYLINKDTIKNLLFRKKAMISIYQKSSEETLKQVLEKWENKKLQLILLEVADDQYDQVVQGLKKANLSSLDWVLKYLVRSPFSFDQIKIIIDSGFLLNYEGQDDESETDFNDSGIIFEGQFLLSSYLIMYYFQNSQYDYKSARKAAIKALKNDVAISTYIAKLIKSSKNKKISQEIYKESKSQNYQLEQADIKNKLYNQISGVLSEQSYLQQLIKSDSKVDRALSLLMSALENKVHIEQAQTIAKGLEQYLVSISFNLLFPKEIEIILNEIKQLPFERFLRQNIAQLAIDMLKKRQPININPSDEFLNYEVVNFSYFSVFCECVQDTIENVIDKIKNKSILMIEVCPEQYKEVVLQVSKRLNISEKDTQKRISISQITQEQISLMVESGYILNFLKEEHQKAIHGKNLSNQLQRI</sequence>
<reference evidence="2" key="1">
    <citation type="journal article" date="2006" name="PLoS Biol.">
        <title>Macronuclear genome sequence of the ciliate Tetrahymena thermophila, a model eukaryote.</title>
        <authorList>
            <person name="Eisen J.A."/>
            <person name="Coyne R.S."/>
            <person name="Wu M."/>
            <person name="Wu D."/>
            <person name="Thiagarajan M."/>
            <person name="Wortman J.R."/>
            <person name="Badger J.H."/>
            <person name="Ren Q."/>
            <person name="Amedeo P."/>
            <person name="Jones K.M."/>
            <person name="Tallon L.J."/>
            <person name="Delcher A.L."/>
            <person name="Salzberg S.L."/>
            <person name="Silva J.C."/>
            <person name="Haas B.J."/>
            <person name="Majoros W.H."/>
            <person name="Farzad M."/>
            <person name="Carlton J.M."/>
            <person name="Smith R.K. Jr."/>
            <person name="Garg J."/>
            <person name="Pearlman R.E."/>
            <person name="Karrer K.M."/>
            <person name="Sun L."/>
            <person name="Manning G."/>
            <person name="Elde N.C."/>
            <person name="Turkewitz A.P."/>
            <person name="Asai D.J."/>
            <person name="Wilkes D.E."/>
            <person name="Wang Y."/>
            <person name="Cai H."/>
            <person name="Collins K."/>
            <person name="Stewart B.A."/>
            <person name="Lee S.R."/>
            <person name="Wilamowska K."/>
            <person name="Weinberg Z."/>
            <person name="Ruzzo W.L."/>
            <person name="Wloga D."/>
            <person name="Gaertig J."/>
            <person name="Frankel J."/>
            <person name="Tsao C.-C."/>
            <person name="Gorovsky M.A."/>
            <person name="Keeling P.J."/>
            <person name="Waller R.F."/>
            <person name="Patron N.J."/>
            <person name="Cherry J.M."/>
            <person name="Stover N.A."/>
            <person name="Krieger C.J."/>
            <person name="del Toro C."/>
            <person name="Ryder H.F."/>
            <person name="Williamson S.C."/>
            <person name="Barbeau R.A."/>
            <person name="Hamilton E.P."/>
            <person name="Orias E."/>
        </authorList>
    </citation>
    <scope>NUCLEOTIDE SEQUENCE [LARGE SCALE GENOMIC DNA]</scope>
    <source>
        <strain evidence="2">SB210</strain>
    </source>
</reference>
<dbReference type="InParanoid" id="Q22A70"/>
<dbReference type="AlphaFoldDB" id="Q22A70"/>
<dbReference type="KEGG" id="tet:TTHERM_01276390"/>
<dbReference type="RefSeq" id="XP_001029850.2">
    <property type="nucleotide sequence ID" value="XM_001029850.3"/>
</dbReference>
<organism evidence="1 2">
    <name type="scientific">Tetrahymena thermophila (strain SB210)</name>
    <dbReference type="NCBI Taxonomy" id="312017"/>
    <lineage>
        <taxon>Eukaryota</taxon>
        <taxon>Sar</taxon>
        <taxon>Alveolata</taxon>
        <taxon>Ciliophora</taxon>
        <taxon>Intramacronucleata</taxon>
        <taxon>Oligohymenophorea</taxon>
        <taxon>Hymenostomatida</taxon>
        <taxon>Tetrahymenina</taxon>
        <taxon>Tetrahymenidae</taxon>
        <taxon>Tetrahymena</taxon>
    </lineage>
</organism>
<keyword evidence="2" id="KW-1185">Reference proteome</keyword>
<name>Q22A70_TETTS</name>
<dbReference type="EMBL" id="GG662279">
    <property type="protein sequence ID" value="EAR82187.2"/>
    <property type="molecule type" value="Genomic_DNA"/>
</dbReference>
<accession>Q22A70</accession>
<dbReference type="Proteomes" id="UP000009168">
    <property type="component" value="Unassembled WGS sequence"/>
</dbReference>
<evidence type="ECO:0000313" key="2">
    <source>
        <dbReference type="Proteomes" id="UP000009168"/>
    </source>
</evidence>
<evidence type="ECO:0000313" key="1">
    <source>
        <dbReference type="EMBL" id="EAR82187.2"/>
    </source>
</evidence>
<dbReference type="HOGENOM" id="CLU_421232_0_0_1"/>
<dbReference type="GeneID" id="7823394"/>